<evidence type="ECO:0000313" key="3">
    <source>
        <dbReference type="Proteomes" id="UP000199035"/>
    </source>
</evidence>
<keyword evidence="3" id="KW-1185">Reference proteome</keyword>
<gene>
    <name evidence="2" type="ORF">SAMN05421643_10691</name>
</gene>
<dbReference type="AlphaFoldDB" id="A0A1H3IDJ6"/>
<feature type="domain" description="DUF403" evidence="1">
    <location>
        <begin position="50"/>
        <end position="153"/>
    </location>
</feature>
<organism evidence="2 3">
    <name type="scientific">Acinetobacter kyonggiensis</name>
    <dbReference type="NCBI Taxonomy" id="595670"/>
    <lineage>
        <taxon>Bacteria</taxon>
        <taxon>Pseudomonadati</taxon>
        <taxon>Pseudomonadota</taxon>
        <taxon>Gammaproteobacteria</taxon>
        <taxon>Moraxellales</taxon>
        <taxon>Moraxellaceae</taxon>
        <taxon>Acinetobacter</taxon>
    </lineage>
</organism>
<dbReference type="Proteomes" id="UP000199035">
    <property type="component" value="Unassembled WGS sequence"/>
</dbReference>
<reference evidence="3" key="1">
    <citation type="submission" date="2016-10" db="EMBL/GenBank/DDBJ databases">
        <authorList>
            <person name="Varghese N."/>
            <person name="Submissions S."/>
        </authorList>
    </citation>
    <scope>NUCLEOTIDE SEQUENCE [LARGE SCALE GENOMIC DNA]</scope>
    <source>
        <strain evidence="3">ANC 5109</strain>
    </source>
</reference>
<evidence type="ECO:0000259" key="1">
    <source>
        <dbReference type="Pfam" id="PF04168"/>
    </source>
</evidence>
<sequence length="200" mass="23096">MILLNSNAQHIFWLGRYLTRIQYLCGQFPFHDNQDALGYAHAFCLPAFDASSLNTLLLDTEQPSSFHQQFQYAKDNVQDLRGVLSAKAYAELNQLIKNANENAVYICDVAGECHEVLEAEPEDIFLFFTLGQNIEQLDRQIRLKQEQVSTLENIDQIVSFLHQIGWNGLDHAWQQLKLTPDSMSFYQFSDHIQHLFEVDV</sequence>
<accession>A0A1H3IDJ6</accession>
<dbReference type="RefSeq" id="WP_092689003.1">
    <property type="nucleotide sequence ID" value="NZ_FNPK01000006.1"/>
</dbReference>
<evidence type="ECO:0000313" key="2">
    <source>
        <dbReference type="EMBL" id="SDY25771.1"/>
    </source>
</evidence>
<dbReference type="EMBL" id="FNPK01000006">
    <property type="protein sequence ID" value="SDY25771.1"/>
    <property type="molecule type" value="Genomic_DNA"/>
</dbReference>
<proteinExistence type="predicted"/>
<protein>
    <submittedName>
        <fullName evidence="2">A predicted alpha-helical domain with a conserved ER motif</fullName>
    </submittedName>
</protein>
<dbReference type="Pfam" id="PF04168">
    <property type="entry name" value="Alpha-E"/>
    <property type="match status" value="1"/>
</dbReference>
<name>A0A1H3IDJ6_9GAMM</name>
<dbReference type="InterPro" id="IPR007296">
    <property type="entry name" value="DUF403"/>
</dbReference>
<dbReference type="STRING" id="595670.SAMN05421643_10691"/>